<keyword evidence="8" id="KW-0479">Metal-binding</keyword>
<feature type="domain" description="SAP" evidence="22">
    <location>
        <begin position="261"/>
        <end position="295"/>
    </location>
</feature>
<evidence type="ECO:0000256" key="17">
    <source>
        <dbReference type="ARBA" id="ARBA00074353"/>
    </source>
</evidence>
<evidence type="ECO:0000256" key="4">
    <source>
        <dbReference type="ARBA" id="ARBA00009506"/>
    </source>
</evidence>
<evidence type="ECO:0000256" key="19">
    <source>
        <dbReference type="PROSITE-ProRule" id="PRU00175"/>
    </source>
</evidence>
<reference evidence="24" key="1">
    <citation type="submission" date="2022-07" db="EMBL/GenBank/DDBJ databases">
        <title>Phylogenomic reconstructions and comparative analyses of Kickxellomycotina fungi.</title>
        <authorList>
            <person name="Reynolds N.K."/>
            <person name="Stajich J.E."/>
            <person name="Barry K."/>
            <person name="Grigoriev I.V."/>
            <person name="Crous P."/>
            <person name="Smith M.E."/>
        </authorList>
    </citation>
    <scope>NUCLEOTIDE SEQUENCE</scope>
    <source>
        <strain evidence="24">NRRL 1566</strain>
    </source>
</reference>
<dbReference type="GO" id="GO:0003697">
    <property type="term" value="F:single-stranded DNA binding"/>
    <property type="evidence" value="ECO:0007669"/>
    <property type="project" value="InterPro"/>
</dbReference>
<comment type="subcellular location">
    <subcellularLocation>
        <location evidence="2">Nucleus</location>
    </subcellularLocation>
</comment>
<protein>
    <recommendedName>
        <fullName evidence="6">Postreplication repair E3 ubiquitin-protein ligase RAD18</fullName>
        <ecNumber evidence="5">2.3.2.27</ecNumber>
    </recommendedName>
    <alternativeName>
        <fullName evidence="17">Postreplication repair E3 ubiquitin-protein ligase rad18</fullName>
    </alternativeName>
    <alternativeName>
        <fullName evidence="16 18">RING-type E3 ubiquitin transferase RAD18</fullName>
    </alternativeName>
</protein>
<evidence type="ECO:0000256" key="15">
    <source>
        <dbReference type="ARBA" id="ARBA00023242"/>
    </source>
</evidence>
<dbReference type="PROSITE" id="PS51908">
    <property type="entry name" value="ZF_UBZ4"/>
    <property type="match status" value="1"/>
</dbReference>
<keyword evidence="14 20" id="KW-0234">DNA repair</keyword>
<dbReference type="InterPro" id="IPR006642">
    <property type="entry name" value="Rad18_UBZ4"/>
</dbReference>
<comment type="similarity">
    <text evidence="4">Belongs to the RAD18 family.</text>
</comment>
<dbReference type="InterPro" id="IPR004580">
    <property type="entry name" value="Rad18_fungi"/>
</dbReference>
<evidence type="ECO:0000259" key="23">
    <source>
        <dbReference type="PROSITE" id="PS51908"/>
    </source>
</evidence>
<evidence type="ECO:0000256" key="8">
    <source>
        <dbReference type="ARBA" id="ARBA00022723"/>
    </source>
</evidence>
<proteinExistence type="inferred from homology"/>
<comment type="catalytic activity">
    <reaction evidence="1">
        <text>S-ubiquitinyl-[E2 ubiquitin-conjugating enzyme]-L-cysteine + [acceptor protein]-L-lysine = [E2 ubiquitin-conjugating enzyme]-L-cysteine + N(6)-ubiquitinyl-[acceptor protein]-L-lysine.</text>
        <dbReference type="EC" id="2.3.2.27"/>
    </reaction>
</comment>
<dbReference type="PROSITE" id="PS00518">
    <property type="entry name" value="ZF_RING_1"/>
    <property type="match status" value="1"/>
</dbReference>
<dbReference type="GO" id="GO:0006513">
    <property type="term" value="P:protein monoubiquitination"/>
    <property type="evidence" value="ECO:0007669"/>
    <property type="project" value="InterPro"/>
</dbReference>
<evidence type="ECO:0000256" key="9">
    <source>
        <dbReference type="ARBA" id="ARBA00022763"/>
    </source>
</evidence>
<evidence type="ECO:0000256" key="5">
    <source>
        <dbReference type="ARBA" id="ARBA00012483"/>
    </source>
</evidence>
<comment type="caution">
    <text evidence="24">The sequence shown here is derived from an EMBL/GenBank/DDBJ whole genome shotgun (WGS) entry which is preliminary data.</text>
</comment>
<dbReference type="PANTHER" id="PTHR14134:SF2">
    <property type="entry name" value="E3 UBIQUITIN-PROTEIN LIGASE RAD18"/>
    <property type="match status" value="1"/>
</dbReference>
<keyword evidence="24" id="KW-0012">Acyltransferase</keyword>
<evidence type="ECO:0000256" key="7">
    <source>
        <dbReference type="ARBA" id="ARBA00022679"/>
    </source>
</evidence>
<evidence type="ECO:0000256" key="11">
    <source>
        <dbReference type="ARBA" id="ARBA00022786"/>
    </source>
</evidence>
<keyword evidence="13" id="KW-0238">DNA-binding</keyword>
<dbReference type="PROSITE" id="PS50089">
    <property type="entry name" value="ZF_RING_2"/>
    <property type="match status" value="1"/>
</dbReference>
<dbReference type="OrthoDB" id="9049620at2759"/>
<evidence type="ECO:0000256" key="18">
    <source>
        <dbReference type="ARBA" id="ARBA00082369"/>
    </source>
</evidence>
<evidence type="ECO:0000256" key="20">
    <source>
        <dbReference type="PROSITE-ProRule" id="PRU01256"/>
    </source>
</evidence>
<evidence type="ECO:0000256" key="2">
    <source>
        <dbReference type="ARBA" id="ARBA00004123"/>
    </source>
</evidence>
<feature type="domain" description="UBZ4-type" evidence="23">
    <location>
        <begin position="193"/>
        <end position="220"/>
    </location>
</feature>
<dbReference type="GO" id="GO:0008270">
    <property type="term" value="F:zinc ion binding"/>
    <property type="evidence" value="ECO:0007669"/>
    <property type="project" value="UniProtKB-KW"/>
</dbReference>
<evidence type="ECO:0000256" key="1">
    <source>
        <dbReference type="ARBA" id="ARBA00000900"/>
    </source>
</evidence>
<keyword evidence="12" id="KW-0862">Zinc</keyword>
<evidence type="ECO:0000313" key="24">
    <source>
        <dbReference type="EMBL" id="KAJ2844907.1"/>
    </source>
</evidence>
<evidence type="ECO:0000259" key="22">
    <source>
        <dbReference type="PROSITE" id="PS50800"/>
    </source>
</evidence>
<keyword evidence="7 24" id="KW-0808">Transferase</keyword>
<evidence type="ECO:0000256" key="6">
    <source>
        <dbReference type="ARBA" id="ARBA00015551"/>
    </source>
</evidence>
<dbReference type="FunFam" id="3.30.40.10:FF:000172">
    <property type="entry name" value="E3 ubiquitin-protein ligase RAD18"/>
    <property type="match status" value="1"/>
</dbReference>
<dbReference type="Pfam" id="PF02037">
    <property type="entry name" value="SAP"/>
    <property type="match status" value="1"/>
</dbReference>
<dbReference type="Gene3D" id="3.30.160.60">
    <property type="entry name" value="Classic Zinc Finger"/>
    <property type="match status" value="1"/>
</dbReference>
<feature type="domain" description="RING-type" evidence="21">
    <location>
        <begin position="29"/>
        <end position="68"/>
    </location>
</feature>
<keyword evidence="11" id="KW-0833">Ubl conjugation pathway</keyword>
<evidence type="ECO:0000259" key="21">
    <source>
        <dbReference type="PROSITE" id="PS50089"/>
    </source>
</evidence>
<organism evidence="24 25">
    <name type="scientific">Coemansia brasiliensis</name>
    <dbReference type="NCBI Taxonomy" id="2650707"/>
    <lineage>
        <taxon>Eukaryota</taxon>
        <taxon>Fungi</taxon>
        <taxon>Fungi incertae sedis</taxon>
        <taxon>Zoopagomycota</taxon>
        <taxon>Kickxellomycotina</taxon>
        <taxon>Kickxellomycetes</taxon>
        <taxon>Kickxellales</taxon>
        <taxon>Kickxellaceae</taxon>
        <taxon>Coemansia</taxon>
    </lineage>
</organism>
<dbReference type="InterPro" id="IPR039577">
    <property type="entry name" value="Rad18"/>
</dbReference>
<dbReference type="SUPFAM" id="SSF57850">
    <property type="entry name" value="RING/U-box"/>
    <property type="match status" value="1"/>
</dbReference>
<dbReference type="GO" id="GO:0005634">
    <property type="term" value="C:nucleus"/>
    <property type="evidence" value="ECO:0007669"/>
    <property type="project" value="UniProtKB-SubCell"/>
</dbReference>
<dbReference type="GO" id="GO:0061630">
    <property type="term" value="F:ubiquitin protein ligase activity"/>
    <property type="evidence" value="ECO:0007669"/>
    <property type="project" value="UniProtKB-EC"/>
</dbReference>
<dbReference type="SMART" id="SM00513">
    <property type="entry name" value="SAP"/>
    <property type="match status" value="1"/>
</dbReference>
<evidence type="ECO:0000256" key="16">
    <source>
        <dbReference type="ARBA" id="ARBA00031783"/>
    </source>
</evidence>
<dbReference type="PROSITE" id="PS50800">
    <property type="entry name" value="SAP"/>
    <property type="match status" value="1"/>
</dbReference>
<evidence type="ECO:0000256" key="13">
    <source>
        <dbReference type="ARBA" id="ARBA00023125"/>
    </source>
</evidence>
<dbReference type="AlphaFoldDB" id="A0A9W8LVS3"/>
<dbReference type="SMART" id="SM00734">
    <property type="entry name" value="ZnF_Rad18"/>
    <property type="match status" value="1"/>
</dbReference>
<dbReference type="SMART" id="SM00184">
    <property type="entry name" value="RING"/>
    <property type="match status" value="1"/>
</dbReference>
<dbReference type="GO" id="GO:0006301">
    <property type="term" value="P:DNA damage tolerance"/>
    <property type="evidence" value="ECO:0007669"/>
    <property type="project" value="InterPro"/>
</dbReference>
<dbReference type="InterPro" id="IPR003034">
    <property type="entry name" value="SAP_dom"/>
</dbReference>
<keyword evidence="15" id="KW-0539">Nucleus</keyword>
<dbReference type="GO" id="GO:0097505">
    <property type="term" value="C:Rad6-Rad18 complex"/>
    <property type="evidence" value="ECO:0007669"/>
    <property type="project" value="TreeGrafter"/>
</dbReference>
<dbReference type="Gene3D" id="3.30.40.10">
    <property type="entry name" value="Zinc/RING finger domain, C3HC4 (zinc finger)"/>
    <property type="match status" value="1"/>
</dbReference>
<evidence type="ECO:0000256" key="10">
    <source>
        <dbReference type="ARBA" id="ARBA00022771"/>
    </source>
</evidence>
<dbReference type="Proteomes" id="UP001139887">
    <property type="component" value="Unassembled WGS sequence"/>
</dbReference>
<evidence type="ECO:0000256" key="14">
    <source>
        <dbReference type="ARBA" id="ARBA00023204"/>
    </source>
</evidence>
<gene>
    <name evidence="24" type="primary">RAD18</name>
    <name evidence="24" type="ORF">IWW36_005001</name>
</gene>
<comment type="pathway">
    <text evidence="3">Protein modification; protein ubiquitination.</text>
</comment>
<dbReference type="EMBL" id="JANBUW010000949">
    <property type="protein sequence ID" value="KAJ2844907.1"/>
    <property type="molecule type" value="Genomic_DNA"/>
</dbReference>
<keyword evidence="25" id="KW-1185">Reference proteome</keyword>
<accession>A0A9W8LVS3</accession>
<keyword evidence="9 20" id="KW-0227">DNA damage</keyword>
<evidence type="ECO:0000256" key="12">
    <source>
        <dbReference type="ARBA" id="ARBA00022833"/>
    </source>
</evidence>
<dbReference type="Pfam" id="PF13923">
    <property type="entry name" value="zf-C3HC4_2"/>
    <property type="match status" value="1"/>
</dbReference>
<sequence>MLIEETLEDPTDWPQDYVHLRHLDQQLRCPICKEYFVTAMAATECGHTFCSLCVRRCLSQESKCPSCRAPLTEGELFPNRLVDSLMRTFRSGRQQLLDTLTAKPEHMNLNSDDYCKRCHTKKENNDEQRKRPRVCTRSMRKADGKVDLTMPGVENITASDIEEMLKDEDSDFEPASNGNTTQKPNSLLAAANSVTCPNCKLPVTQSQINRHLDQCLSGKSTKPTVESMKKQFATAKPNKPIFMLNSQPAKFTLPRPTKLAYSLLSESKLRRTLKELGIPAKGDKQQMQARHIEWVNMYMANADSEIPVSHKVLLKRLAAWEEALGRQADKLDSTADSQEDHATKYADSFAELVAQAQANRKSLQSQ</sequence>
<dbReference type="NCBIfam" id="TIGR00599">
    <property type="entry name" value="rad18"/>
    <property type="match status" value="1"/>
</dbReference>
<evidence type="ECO:0000256" key="3">
    <source>
        <dbReference type="ARBA" id="ARBA00004906"/>
    </source>
</evidence>
<dbReference type="InterPro" id="IPR017907">
    <property type="entry name" value="Znf_RING_CS"/>
</dbReference>
<evidence type="ECO:0000313" key="25">
    <source>
        <dbReference type="Proteomes" id="UP001139887"/>
    </source>
</evidence>
<keyword evidence="10 19" id="KW-0863">Zinc-finger</keyword>
<dbReference type="GO" id="GO:0006281">
    <property type="term" value="P:DNA repair"/>
    <property type="evidence" value="ECO:0007669"/>
    <property type="project" value="UniProtKB-KW"/>
</dbReference>
<dbReference type="EC" id="2.3.2.27" evidence="5"/>
<name>A0A9W8LVS3_9FUNG</name>
<dbReference type="InterPro" id="IPR001841">
    <property type="entry name" value="Znf_RING"/>
</dbReference>
<dbReference type="PANTHER" id="PTHR14134">
    <property type="entry name" value="E3 UBIQUITIN-PROTEIN LIGASE RAD18"/>
    <property type="match status" value="1"/>
</dbReference>
<dbReference type="InterPro" id="IPR013083">
    <property type="entry name" value="Znf_RING/FYVE/PHD"/>
</dbReference>